<evidence type="ECO:0000256" key="2">
    <source>
        <dbReference type="ARBA" id="ARBA00022676"/>
    </source>
</evidence>
<evidence type="ECO:0000256" key="5">
    <source>
        <dbReference type="ARBA" id="ARBA00023034"/>
    </source>
</evidence>
<dbReference type="Proteomes" id="UP001642487">
    <property type="component" value="Chromosome 4"/>
</dbReference>
<keyword evidence="6" id="KW-0472">Membrane</keyword>
<keyword evidence="3" id="KW-0808">Transferase</keyword>
<keyword evidence="8" id="KW-1185">Reference proteome</keyword>
<reference evidence="7 8" key="1">
    <citation type="submission" date="2024-03" db="EMBL/GenBank/DDBJ databases">
        <authorList>
            <person name="Gkanogiannis A."/>
            <person name="Becerra Lopez-Lavalle L."/>
        </authorList>
    </citation>
    <scope>NUCLEOTIDE SEQUENCE [LARGE SCALE GENOMIC DNA]</scope>
</reference>
<sequence>MGLPSPTLLNCQISPWLLCNVFLFLGGSFLVFLFNTSWYSTSIFNIASVAGDDFSVKIDPPDPTFYDYPNLSYSIEKRMENCDQKRKSWLDLHPRFSAGAGERILLVTGSQPSACKNPIGDHLLLRLFNNKVDYCRIHGHEIFYNNAYLQPQMGSLLSQTSNNPGRNVGPSRSGMDLVDGLGRCVHGHGIQSPIREIQRLQPRGPRRKWGDKVYLEWEYYLESHWIGVVGSYDNITRGYREMEKREVGLRRRHAERVSRFYEGLREPEIEKAEFRSGASRRPFVSRV</sequence>
<evidence type="ECO:0000313" key="8">
    <source>
        <dbReference type="Proteomes" id="UP001642487"/>
    </source>
</evidence>
<evidence type="ECO:0000256" key="3">
    <source>
        <dbReference type="ARBA" id="ARBA00022679"/>
    </source>
</evidence>
<comment type="subcellular location">
    <subcellularLocation>
        <location evidence="1">Golgi apparatus membrane</location>
        <topology evidence="1">Single-pass type II membrane protein</topology>
    </subcellularLocation>
</comment>
<accession>A0ABP0YJ93</accession>
<dbReference type="EMBL" id="OZ021738">
    <property type="protein sequence ID" value="CAK9320476.1"/>
    <property type="molecule type" value="Genomic_DNA"/>
</dbReference>
<keyword evidence="5" id="KW-0333">Golgi apparatus</keyword>
<keyword evidence="6" id="KW-0812">Transmembrane</keyword>
<dbReference type="PANTHER" id="PTHR31311:SF17">
    <property type="entry name" value="GALACTOSYL TRANSFERASE GMA12_MNN10 FAMILY PROTEIN"/>
    <property type="match status" value="1"/>
</dbReference>
<dbReference type="InterPro" id="IPR008630">
    <property type="entry name" value="Glyco_trans_34"/>
</dbReference>
<keyword evidence="2" id="KW-0328">Glycosyltransferase</keyword>
<evidence type="ECO:0000256" key="6">
    <source>
        <dbReference type="SAM" id="Phobius"/>
    </source>
</evidence>
<keyword evidence="6" id="KW-1133">Transmembrane helix</keyword>
<proteinExistence type="predicted"/>
<evidence type="ECO:0000256" key="4">
    <source>
        <dbReference type="ARBA" id="ARBA00022968"/>
    </source>
</evidence>
<organism evidence="7 8">
    <name type="scientific">Citrullus colocynthis</name>
    <name type="common">colocynth</name>
    <dbReference type="NCBI Taxonomy" id="252529"/>
    <lineage>
        <taxon>Eukaryota</taxon>
        <taxon>Viridiplantae</taxon>
        <taxon>Streptophyta</taxon>
        <taxon>Embryophyta</taxon>
        <taxon>Tracheophyta</taxon>
        <taxon>Spermatophyta</taxon>
        <taxon>Magnoliopsida</taxon>
        <taxon>eudicotyledons</taxon>
        <taxon>Gunneridae</taxon>
        <taxon>Pentapetalae</taxon>
        <taxon>rosids</taxon>
        <taxon>fabids</taxon>
        <taxon>Cucurbitales</taxon>
        <taxon>Cucurbitaceae</taxon>
        <taxon>Benincaseae</taxon>
        <taxon>Citrullus</taxon>
    </lineage>
</organism>
<evidence type="ECO:0000313" key="7">
    <source>
        <dbReference type="EMBL" id="CAK9320476.1"/>
    </source>
</evidence>
<dbReference type="PANTHER" id="PTHR31311">
    <property type="entry name" value="XYLOGLUCAN 6-XYLOSYLTRANSFERASE 5-RELATED-RELATED"/>
    <property type="match status" value="1"/>
</dbReference>
<dbReference type="Pfam" id="PF05637">
    <property type="entry name" value="Glyco_transf_34"/>
    <property type="match status" value="1"/>
</dbReference>
<protein>
    <submittedName>
        <fullName evidence="7">Uncharacterized protein</fullName>
    </submittedName>
</protein>
<evidence type="ECO:0000256" key="1">
    <source>
        <dbReference type="ARBA" id="ARBA00004323"/>
    </source>
</evidence>
<feature type="transmembrane region" description="Helical" evidence="6">
    <location>
        <begin position="13"/>
        <end position="34"/>
    </location>
</feature>
<keyword evidence="4" id="KW-0735">Signal-anchor</keyword>
<gene>
    <name evidence="7" type="ORF">CITCOLO1_LOCUS12524</name>
</gene>
<name>A0ABP0YJ93_9ROSI</name>